<evidence type="ECO:0000256" key="1">
    <source>
        <dbReference type="SAM" id="SignalP"/>
    </source>
</evidence>
<protein>
    <recommendedName>
        <fullName evidence="4">Flagellar protein FlhE</fullName>
    </recommendedName>
</protein>
<name>A0A0C1MJ50_9GAMM</name>
<dbReference type="EMBL" id="JWIC01000006">
    <property type="protein sequence ID" value="KID57009.1"/>
    <property type="molecule type" value="Genomic_DNA"/>
</dbReference>
<evidence type="ECO:0000313" key="2">
    <source>
        <dbReference type="EMBL" id="KID57009.1"/>
    </source>
</evidence>
<keyword evidence="1" id="KW-0732">Signal</keyword>
<sequence>MAIKAKKYLSAIFASSVLFAGTASAQLESLPSSFSSIQVPFKSEVAEAQSNVQSPITVSSGAYASSGVSPTLYNTGIFRFLNLPVVGSVPSSAKVNVVNYYYNYSSTPAGMVAYLCWNDTNNCVNVSNNKSGRLTQFGNKAANKSFFFAFGVSGNGSALPRPIYGGKSQVIVNYGY</sequence>
<gene>
    <name evidence="2" type="ORF">JF50_14175</name>
</gene>
<feature type="chain" id="PRO_5002149358" description="Flagellar protein FlhE" evidence="1">
    <location>
        <begin position="26"/>
        <end position="176"/>
    </location>
</feature>
<dbReference type="Pfam" id="PF06366">
    <property type="entry name" value="FlhE"/>
    <property type="match status" value="1"/>
</dbReference>
<evidence type="ECO:0000313" key="3">
    <source>
        <dbReference type="Proteomes" id="UP000031327"/>
    </source>
</evidence>
<feature type="signal peptide" evidence="1">
    <location>
        <begin position="1"/>
        <end position="25"/>
    </location>
</feature>
<dbReference type="Proteomes" id="UP000031327">
    <property type="component" value="Unassembled WGS sequence"/>
</dbReference>
<evidence type="ECO:0008006" key="4">
    <source>
        <dbReference type="Google" id="ProtNLM"/>
    </source>
</evidence>
<dbReference type="AlphaFoldDB" id="A0A0C1MJ50"/>
<organism evidence="2 3">
    <name type="scientific">Pseudoalteromonas luteoviolacea</name>
    <dbReference type="NCBI Taxonomy" id="43657"/>
    <lineage>
        <taxon>Bacteria</taxon>
        <taxon>Pseudomonadati</taxon>
        <taxon>Pseudomonadota</taxon>
        <taxon>Gammaproteobacteria</taxon>
        <taxon>Alteromonadales</taxon>
        <taxon>Pseudoalteromonadaceae</taxon>
        <taxon>Pseudoalteromonas</taxon>
    </lineage>
</organism>
<comment type="caution">
    <text evidence="2">The sequence shown here is derived from an EMBL/GenBank/DDBJ whole genome shotgun (WGS) entry which is preliminary data.</text>
</comment>
<reference evidence="2 3" key="1">
    <citation type="submission" date="2014-12" db="EMBL/GenBank/DDBJ databases">
        <title>Draft Genome Sequence of Pseudoalteromonas luteoviolacea HI1.</title>
        <authorList>
            <person name="Asahina A.Y."/>
            <person name="Hadfield M.G."/>
        </authorList>
    </citation>
    <scope>NUCLEOTIDE SEQUENCE [LARGE SCALE GENOMIC DNA]</scope>
    <source>
        <strain evidence="2 3">HI1</strain>
    </source>
</reference>
<dbReference type="OrthoDB" id="6287665at2"/>
<dbReference type="InterPro" id="IPR009420">
    <property type="entry name" value="FlhE"/>
</dbReference>
<proteinExistence type="predicted"/>
<dbReference type="RefSeq" id="WP_039610069.1">
    <property type="nucleotide sequence ID" value="NZ_JWIC01000006.1"/>
</dbReference>
<accession>A0A0C1MJ50</accession>